<dbReference type="SUPFAM" id="SSF51735">
    <property type="entry name" value="NAD(P)-binding Rossmann-fold domains"/>
    <property type="match status" value="3"/>
</dbReference>
<dbReference type="GO" id="GO:0016491">
    <property type="term" value="F:oxidoreductase activity"/>
    <property type="evidence" value="ECO:0007669"/>
    <property type="project" value="InterPro"/>
</dbReference>
<dbReference type="Pfam" id="PF00109">
    <property type="entry name" value="ketoacyl-synt"/>
    <property type="match status" value="1"/>
</dbReference>
<evidence type="ECO:0000259" key="9">
    <source>
        <dbReference type="PROSITE" id="PS50075"/>
    </source>
</evidence>
<dbReference type="InterPro" id="IPR001227">
    <property type="entry name" value="Ac_transferase_dom_sf"/>
</dbReference>
<evidence type="ECO:0000256" key="7">
    <source>
        <dbReference type="PROSITE-ProRule" id="PRU01363"/>
    </source>
</evidence>
<evidence type="ECO:0000259" key="10">
    <source>
        <dbReference type="PROSITE" id="PS52004"/>
    </source>
</evidence>
<dbReference type="CDD" id="cd00833">
    <property type="entry name" value="PKS"/>
    <property type="match status" value="1"/>
</dbReference>
<dbReference type="SUPFAM" id="SSF55048">
    <property type="entry name" value="Probable ACP-binding domain of malonyl-CoA ACP transacylase"/>
    <property type="match status" value="1"/>
</dbReference>
<dbReference type="PROSITE" id="PS52019">
    <property type="entry name" value="PKS_MFAS_DH"/>
    <property type="match status" value="1"/>
</dbReference>
<protein>
    <submittedName>
        <fullName evidence="12">Lovastatin nonaketide synthase</fullName>
    </submittedName>
</protein>
<dbReference type="Pfam" id="PF16197">
    <property type="entry name" value="KAsynt_C_assoc"/>
    <property type="match status" value="1"/>
</dbReference>
<feature type="domain" description="Carrier" evidence="9">
    <location>
        <begin position="2399"/>
        <end position="2474"/>
    </location>
</feature>
<dbReference type="Proteomes" id="UP000465221">
    <property type="component" value="Unassembled WGS sequence"/>
</dbReference>
<dbReference type="SMART" id="SM00827">
    <property type="entry name" value="PKS_AT"/>
    <property type="match status" value="1"/>
</dbReference>
<dbReference type="InterPro" id="IPR014043">
    <property type="entry name" value="Acyl_transferase_dom"/>
</dbReference>
<name>A0A8H3S9G3_9EURO</name>
<evidence type="ECO:0000256" key="5">
    <source>
        <dbReference type="ARBA" id="ARBA00023268"/>
    </source>
</evidence>
<dbReference type="PANTHER" id="PTHR43775:SF49">
    <property type="entry name" value="SYNTHASE, PUTATIVE (JCVI)-RELATED"/>
    <property type="match status" value="1"/>
</dbReference>
<keyword evidence="1" id="KW-0596">Phosphopantetheine</keyword>
<feature type="active site" description="Proton donor; for dehydratase activity" evidence="7">
    <location>
        <position position="1135"/>
    </location>
</feature>
<dbReference type="GO" id="GO:1901336">
    <property type="term" value="P:lactone biosynthetic process"/>
    <property type="evidence" value="ECO:0007669"/>
    <property type="project" value="UniProtKB-ARBA"/>
</dbReference>
<feature type="domain" description="PKS/mFAS DH" evidence="11">
    <location>
        <begin position="934"/>
        <end position="1218"/>
    </location>
</feature>
<dbReference type="InterPro" id="IPR013217">
    <property type="entry name" value="Methyltransf_12"/>
</dbReference>
<dbReference type="InterPro" id="IPR009081">
    <property type="entry name" value="PP-bd_ACP"/>
</dbReference>
<dbReference type="InterPro" id="IPR010080">
    <property type="entry name" value="Thioester_reductase-like_dom"/>
</dbReference>
<accession>A0A8H3S9G3</accession>
<evidence type="ECO:0000256" key="6">
    <source>
        <dbReference type="ARBA" id="ARBA00029443"/>
    </source>
</evidence>
<dbReference type="Pfam" id="PF08242">
    <property type="entry name" value="Methyltransf_12"/>
    <property type="match status" value="1"/>
</dbReference>
<dbReference type="Gene3D" id="3.40.366.10">
    <property type="entry name" value="Malonyl-Coenzyme A Acyl Carrier Protein, domain 2"/>
    <property type="match status" value="1"/>
</dbReference>
<dbReference type="InterPro" id="IPR011032">
    <property type="entry name" value="GroES-like_sf"/>
</dbReference>
<dbReference type="InterPro" id="IPR050091">
    <property type="entry name" value="PKS_NRPS_Biosynth_Enz"/>
</dbReference>
<sequence>MLPTADSPLNSPAGAGQLSGPSDTYLCSLPHRLKDRADTDEDRAEGNDGDIDPVPFPIAIVGMSMRLPGGVNCENEFWEFLINKRDGLCRVPDNRYNIDAFYKESTSGAIRTQHGYFLQQDIAYFDAAFFGMSKVEAARLDPQQRMLMEIIWECMENGGQTQWCGKNIGCYVGVFGEDWLDLLSKDTQANDRYRVIGAGDFALSNRISYEFDLRGPSMTIRTGCSSSLVGLHEACQALYSGECSSALVAGTNLIITPTMTTSMSDNMVISKSGICRTFDAAADGYGRGEAVNAIYIKPLDAALRDGDPVRAVIRSTAVNCDGKTPSITTPGSQAQERLIRRAYRRAGITDVFNTGFFECHGTGTVAGDTAETSVVAKVFGDHGIHIGAVKANVGHSEGASGVTSVIKCVLSLERKTILPNVFFNDPNPRIPFEQAKLQVPTKAMPWPVDRCQRVSVNSFGVGGTNAHLIMDSASTACGEGLSDKVSHDCSSHLLLVSAKSPRSLDGNIEALKAYIDTSSVCPSDLAYTLAVKREHMVHRAFAILDHNGQISSFEKLKSECPLVTFVFTGQGAQWPGMGRELFLQSKRFQDDIKMLDRVLQSLESPPKWTIEGELLQCNDPDRLKEADVAQSLCAAVQIGVVNILREWGVKPSSVIGHSSGEIAAAYASGAIPAEVAISIAYLRGRTIRSSRSNGAMAAVGLGREQIKPYLREGVVVACENSPQNVTISGDQKAINEVVEEIQASDEIFCRLLAVNVAYHSPHMKDLGELFEKYLTPRMSYNKSMVPLISTVTGEVISEPNRLDARYWRRNLESPVLFSSAVQVLTDADKEERLFLEIGPHSALSSPLRQILSEAENKRLYYVPTLMRREDQWRCMLAAAGQLYIHGTVLNLAGPLFGSGKTLTNLPPYSWEYNERFWNETRLARDWRLREHSHHELLGSRALESTDIEPMWRNLLRLDDVLWLLDHRLSGEVVFPCAGYVAMVGEAIRQISGSSDYSIRNMFIRTALVVNHEGHDDVEIITSLRPARIADNVDSVWYDFTITAHQDGVWSKHCIGQVCAGQDRQHAPIQLSPHSRHVPSDKWYEALEAKGLEYGPRFRGLDSITASPSSPHAAAVLHPIEENRDSHYALHPILIDQCLQLLSVAATNGLSRRMTRLCIPTAISSLYIADGQGEMSVGVSCNNNMGATMRGNALLVADGRTLLSMQDGIFFSIADTALRDDAPPLASTLHWKPHIDFVTSEELLPPFPDNVFRTGQISRLARLVLIETYHRTRSAAPTKEHLRRYHQWIESQYEMIRDNVRDLLPEMRDKHAADPATWWPEIQRIIDAEQSPLLSRLYALAERILRHIHEILDDRCSSIELLMEGDGLGKMYGEMSAVTHWDAFLSLLGHYNPSLRVLEIGGGTGGATRLALNALVSSGKGRMYTTYTFTDLSPGFVSQAKEKFAEFRGMEYTTLDISQDPESQGFTPGTYDLIIAANVLHATPRISETLRNVRRLLSPTGRLLLQELCPANPLIGCIMGTLPGWWIAEDGRDVPYMNPEKWHDELVQAGFTGADVVRLDSEAPYQFNANIVARPSPRLPIKGEIGLLHQGEVSSWARGFGRLLSSRGYVVKWVTLDESPTVPDFISLLDLEKPFFDNLSPAKFRQFQRFASQFTKGRSLWLMRSVQLVESDPDPARALTLGVMRTMRQEMARGPFTVEIEQLEDAAMHRVIDIFEKVKTYDDNQSPDPDHEFVLKDNDIYVGRFQWSSLDGVITSAPETGSRILDIGSHGMLDTLKWSLSGRRPVMAEDDVEVDIKCVGLNFRESFQDIMVSMGLMGDTSEMGLEGSGIVRAAGRSVTTLQVGDRVLFAGKGMMGTRKVMPVGSCIKIPNDLSLEDAAAGPCVFTTVIYSLMHVGQLRKGQSVLIHSACGGVGLAAIQVCQMIGAEIFATVGSNEKKKHLIDNLQIPEDHIFDSRSPSFEQNVMRMTDTKGVDIVLNSLSGELLHASWRCVAQFGRMIELGKRDFLGHGKLDMDLFGGNRTFTGVDLFQIAEKSPELFRGMIDDCLQFFKDGKLKPIRPVTTYEATDIVKAFRLMQSGRHMGKIVIRMPEDPSTLSVSRIHEKGNLFRDDASYLLIGGFGGLGRAVARWMVEKGARHLIVLSRSGEESPQNQAFIEDLKSQSGCHVVSVTGSVANPIDTQRAVSAATKPIAGVIQMSMVLRDARFEDMTFEQWNEVLAPKVQGTWNLHRALDGQDLDFFVLFSSITGVMGFTGQTNYAASNSFLDAFVKYRHSKCLVASVLDIGFMGDIGYIPENSPKTLQYARSASAQIVTEQDLLHALELAILSGPLKGPSQLVLGLGTSKPLSECAAQPLWGQDARFLAWQNVLTATEGQTTAKREELRRFIEDIKRDLCILYKPDTEEKLTYELGKMIASYLSYSEDLMPHELANIAVDSLMTIEIRAWLRRHAGLEVSLVEISRAGTVGGLSKITLKMLREKYQSGELVNANTRDVAWESGEPDELKLCLQDSELGKDIEPLSTQVADWYADDEGRVFMTGATGYLGAFFLALLSGLPQVKEIACLVRAKDVASGVSRIKEALAGYGLPFDCEQKLRIIPGDISSATLGLRTEEFDELAQWSSVIFHFACYANYTLPYSSHREANVLGLVNVLRFANTGRPKPFHYVSSISACGVAGYFSGQVIPEDQRPLFDLDIVKEHIGYTQSKVVAEHIAWNAISNGLPLTIYRPGFVTGHSVTGASKPQDFINRLMSNCLRIRSYPVAPHARNQFIPVDFVCSSMLRISLSSENLCHAFNLVRPDQEQTVTWEETFEILSQNCTMPLRRVSPSQWIDIFAEHGNEREKAGVSLLKDKLGGNLVWWALDEGTMALYETSNMRRALSHFPEILEVPSVADLIKTYLPLWRNQK</sequence>
<dbReference type="InterPro" id="IPR049551">
    <property type="entry name" value="PKS_DH_C"/>
</dbReference>
<dbReference type="Gene3D" id="3.40.47.10">
    <property type="match status" value="1"/>
</dbReference>
<dbReference type="InterPro" id="IPR049900">
    <property type="entry name" value="PKS_mFAS_DH"/>
</dbReference>
<dbReference type="InterPro" id="IPR032821">
    <property type="entry name" value="PKS_assoc"/>
</dbReference>
<dbReference type="InterPro" id="IPR013120">
    <property type="entry name" value="FAR_NAD-bd"/>
</dbReference>
<dbReference type="Pfam" id="PF08659">
    <property type="entry name" value="KR"/>
    <property type="match status" value="1"/>
</dbReference>
<dbReference type="Pfam" id="PF00698">
    <property type="entry name" value="Acyl_transf_1"/>
    <property type="match status" value="1"/>
</dbReference>
<dbReference type="Gene3D" id="3.10.129.110">
    <property type="entry name" value="Polyketide synthase dehydratase"/>
    <property type="match status" value="1"/>
</dbReference>
<dbReference type="SUPFAM" id="SSF53335">
    <property type="entry name" value="S-adenosyl-L-methionine-dependent methyltransferases"/>
    <property type="match status" value="1"/>
</dbReference>
<dbReference type="EMBL" id="BLKC01000111">
    <property type="protein sequence ID" value="GFF54182.1"/>
    <property type="molecule type" value="Genomic_DNA"/>
</dbReference>
<keyword evidence="2" id="KW-0597">Phosphoprotein</keyword>
<dbReference type="InterPro" id="IPR016039">
    <property type="entry name" value="Thiolase-like"/>
</dbReference>
<dbReference type="Gene3D" id="3.40.50.150">
    <property type="entry name" value="Vaccinia Virus protein VP39"/>
    <property type="match status" value="1"/>
</dbReference>
<organism evidence="12 13">
    <name type="scientific">Aspergillus udagawae</name>
    <dbReference type="NCBI Taxonomy" id="91492"/>
    <lineage>
        <taxon>Eukaryota</taxon>
        <taxon>Fungi</taxon>
        <taxon>Dikarya</taxon>
        <taxon>Ascomycota</taxon>
        <taxon>Pezizomycotina</taxon>
        <taxon>Eurotiomycetes</taxon>
        <taxon>Eurotiomycetidae</taxon>
        <taxon>Eurotiales</taxon>
        <taxon>Aspergillaceae</taxon>
        <taxon>Aspergillus</taxon>
        <taxon>Aspergillus subgen. Fumigati</taxon>
    </lineage>
</organism>
<dbReference type="InterPro" id="IPR042104">
    <property type="entry name" value="PKS_dehydratase_sf"/>
</dbReference>
<dbReference type="FunFam" id="3.40.366.10:FF:000002">
    <property type="entry name" value="Probable polyketide synthase 2"/>
    <property type="match status" value="1"/>
</dbReference>
<evidence type="ECO:0000256" key="4">
    <source>
        <dbReference type="ARBA" id="ARBA00022679"/>
    </source>
</evidence>
<evidence type="ECO:0000256" key="3">
    <source>
        <dbReference type="ARBA" id="ARBA00022603"/>
    </source>
</evidence>
<dbReference type="Pfam" id="PF02801">
    <property type="entry name" value="Ketoacyl-synt_C"/>
    <property type="match status" value="1"/>
</dbReference>
<dbReference type="SUPFAM" id="SSF52151">
    <property type="entry name" value="FabD/lysophospholipase-like"/>
    <property type="match status" value="1"/>
</dbReference>
<feature type="active site" description="Proton acceptor; for dehydratase activity" evidence="7">
    <location>
        <position position="966"/>
    </location>
</feature>
<dbReference type="InterPro" id="IPR036291">
    <property type="entry name" value="NAD(P)-bd_dom_sf"/>
</dbReference>
<dbReference type="SUPFAM" id="SSF53901">
    <property type="entry name" value="Thiolase-like"/>
    <property type="match status" value="1"/>
</dbReference>
<dbReference type="SMART" id="SM00829">
    <property type="entry name" value="PKS_ER"/>
    <property type="match status" value="1"/>
</dbReference>
<keyword evidence="4" id="KW-0808">Transferase</keyword>
<dbReference type="InterPro" id="IPR014030">
    <property type="entry name" value="Ketoacyl_synth_N"/>
</dbReference>
<evidence type="ECO:0000313" key="13">
    <source>
        <dbReference type="Proteomes" id="UP000465221"/>
    </source>
</evidence>
<dbReference type="CDD" id="cd05195">
    <property type="entry name" value="enoyl_red"/>
    <property type="match status" value="1"/>
</dbReference>
<proteinExistence type="inferred from homology"/>
<comment type="similarity">
    <text evidence="6">In the C-terminal section; belongs to the NRP synthetase family.</text>
</comment>
<reference evidence="12 13" key="1">
    <citation type="submission" date="2020-01" db="EMBL/GenBank/DDBJ databases">
        <title>Draft genome sequence of Aspergillus udagawae IFM 46972.</title>
        <authorList>
            <person name="Takahashi H."/>
            <person name="Yaguchi T."/>
        </authorList>
    </citation>
    <scope>NUCLEOTIDE SEQUENCE [LARGE SCALE GENOMIC DNA]</scope>
    <source>
        <strain evidence="12 13">IFM 46972</strain>
    </source>
</reference>
<dbReference type="PROSITE" id="PS50075">
    <property type="entry name" value="CARRIER"/>
    <property type="match status" value="1"/>
</dbReference>
<dbReference type="NCBIfam" id="TIGR01746">
    <property type="entry name" value="Thioester-redct"/>
    <property type="match status" value="1"/>
</dbReference>
<dbReference type="SMART" id="SM00826">
    <property type="entry name" value="PKS_DH"/>
    <property type="match status" value="1"/>
</dbReference>
<dbReference type="SMART" id="SM00822">
    <property type="entry name" value="PKS_KR"/>
    <property type="match status" value="1"/>
</dbReference>
<dbReference type="Pfam" id="PF07993">
    <property type="entry name" value="NAD_binding_4"/>
    <property type="match status" value="1"/>
</dbReference>
<dbReference type="CDD" id="cd02440">
    <property type="entry name" value="AdoMet_MTases"/>
    <property type="match status" value="1"/>
</dbReference>
<dbReference type="PANTHER" id="PTHR43775">
    <property type="entry name" value="FATTY ACID SYNTHASE"/>
    <property type="match status" value="1"/>
</dbReference>
<dbReference type="Pfam" id="PF13602">
    <property type="entry name" value="ADH_zinc_N_2"/>
    <property type="match status" value="1"/>
</dbReference>
<dbReference type="InterPro" id="IPR014031">
    <property type="entry name" value="Ketoacyl_synth_C"/>
</dbReference>
<dbReference type="InterPro" id="IPR057326">
    <property type="entry name" value="KR_dom"/>
</dbReference>
<feature type="region of interest" description="N-terminal hotdog fold" evidence="7">
    <location>
        <begin position="934"/>
        <end position="1064"/>
    </location>
</feature>
<dbReference type="Pfam" id="PF14765">
    <property type="entry name" value="PS-DH"/>
    <property type="match status" value="1"/>
</dbReference>
<evidence type="ECO:0000256" key="1">
    <source>
        <dbReference type="ARBA" id="ARBA00022450"/>
    </source>
</evidence>
<evidence type="ECO:0000259" key="11">
    <source>
        <dbReference type="PROSITE" id="PS52019"/>
    </source>
</evidence>
<dbReference type="Pfam" id="PF21089">
    <property type="entry name" value="PKS_DH_N"/>
    <property type="match status" value="1"/>
</dbReference>
<keyword evidence="3" id="KW-0489">Methyltransferase</keyword>
<dbReference type="Gene3D" id="3.40.50.720">
    <property type="entry name" value="NAD(P)-binding Rossmann-like Domain"/>
    <property type="match status" value="3"/>
</dbReference>
<dbReference type="PROSITE" id="PS52004">
    <property type="entry name" value="KS3_2"/>
    <property type="match status" value="1"/>
</dbReference>
<dbReference type="InterPro" id="IPR029063">
    <property type="entry name" value="SAM-dependent_MTases_sf"/>
</dbReference>
<dbReference type="Gene3D" id="3.30.70.3290">
    <property type="match status" value="1"/>
</dbReference>
<comment type="caution">
    <text evidence="12">The sequence shown here is derived from an EMBL/GenBank/DDBJ whole genome shotgun (WGS) entry which is preliminary data.</text>
</comment>
<dbReference type="InterPro" id="IPR013968">
    <property type="entry name" value="PKS_KR"/>
</dbReference>
<feature type="region of interest" description="C-terminal hotdog fold" evidence="7">
    <location>
        <begin position="1074"/>
        <end position="1218"/>
    </location>
</feature>
<gene>
    <name evidence="12" type="ORF">IFM46972_09961</name>
</gene>
<dbReference type="Gene3D" id="3.90.180.10">
    <property type="entry name" value="Medium-chain alcohol dehydrogenases, catalytic domain"/>
    <property type="match status" value="1"/>
</dbReference>
<keyword evidence="5" id="KW-0511">Multifunctional enzyme</keyword>
<dbReference type="InterPro" id="IPR020807">
    <property type="entry name" value="PKS_DH"/>
</dbReference>
<evidence type="ECO:0000256" key="8">
    <source>
        <dbReference type="SAM" id="MobiDB-lite"/>
    </source>
</evidence>
<dbReference type="GO" id="GO:0032259">
    <property type="term" value="P:methylation"/>
    <property type="evidence" value="ECO:0007669"/>
    <property type="project" value="UniProtKB-KW"/>
</dbReference>
<evidence type="ECO:0000256" key="2">
    <source>
        <dbReference type="ARBA" id="ARBA00022553"/>
    </source>
</evidence>
<dbReference type="InterPro" id="IPR020843">
    <property type="entry name" value="ER"/>
</dbReference>
<dbReference type="InterPro" id="IPR016035">
    <property type="entry name" value="Acyl_Trfase/lysoPLipase"/>
</dbReference>
<dbReference type="InterPro" id="IPR013154">
    <property type="entry name" value="ADH-like_N"/>
</dbReference>
<dbReference type="GO" id="GO:0008168">
    <property type="term" value="F:methyltransferase activity"/>
    <property type="evidence" value="ECO:0007669"/>
    <property type="project" value="UniProtKB-KW"/>
</dbReference>
<dbReference type="InterPro" id="IPR020841">
    <property type="entry name" value="PKS_Beta-ketoAc_synthase_dom"/>
</dbReference>
<feature type="domain" description="Ketosynthase family 3 (KS3)" evidence="10">
    <location>
        <begin position="55"/>
        <end position="472"/>
    </location>
</feature>
<dbReference type="GO" id="GO:0004312">
    <property type="term" value="F:fatty acid synthase activity"/>
    <property type="evidence" value="ECO:0007669"/>
    <property type="project" value="TreeGrafter"/>
</dbReference>
<dbReference type="GO" id="GO:0044550">
    <property type="term" value="P:secondary metabolite biosynthetic process"/>
    <property type="evidence" value="ECO:0007669"/>
    <property type="project" value="UniProtKB-ARBA"/>
</dbReference>
<evidence type="ECO:0000313" key="12">
    <source>
        <dbReference type="EMBL" id="GFF54182.1"/>
    </source>
</evidence>
<feature type="region of interest" description="Disordered" evidence="8">
    <location>
        <begin position="1"/>
        <end position="22"/>
    </location>
</feature>
<dbReference type="InterPro" id="IPR049552">
    <property type="entry name" value="PKS_DH_N"/>
</dbReference>
<dbReference type="FunFam" id="3.40.50.720:FF:000209">
    <property type="entry name" value="Polyketide synthase Pks12"/>
    <property type="match status" value="1"/>
</dbReference>
<dbReference type="SMART" id="SM00825">
    <property type="entry name" value="PKS_KS"/>
    <property type="match status" value="1"/>
</dbReference>
<dbReference type="GO" id="GO:0006633">
    <property type="term" value="P:fatty acid biosynthetic process"/>
    <property type="evidence" value="ECO:0007669"/>
    <property type="project" value="TreeGrafter"/>
</dbReference>
<dbReference type="InterPro" id="IPR016036">
    <property type="entry name" value="Malonyl_transacylase_ACP-bd"/>
</dbReference>
<dbReference type="Pfam" id="PF08240">
    <property type="entry name" value="ADH_N"/>
    <property type="match status" value="1"/>
</dbReference>
<dbReference type="SUPFAM" id="SSF50129">
    <property type="entry name" value="GroES-like"/>
    <property type="match status" value="1"/>
</dbReference>